<proteinExistence type="predicted"/>
<protein>
    <submittedName>
        <fullName evidence="1">Uncharacterized protein</fullName>
    </submittedName>
</protein>
<dbReference type="KEGG" id="aaq:AOC05_09145"/>
<dbReference type="AlphaFoldDB" id="A0A0M3UGA9"/>
<evidence type="ECO:0000313" key="1">
    <source>
        <dbReference type="EMBL" id="ALE92439.1"/>
    </source>
</evidence>
<organism evidence="1 2">
    <name type="scientific">Arthrobacter alpinus</name>
    <dbReference type="NCBI Taxonomy" id="656366"/>
    <lineage>
        <taxon>Bacteria</taxon>
        <taxon>Bacillati</taxon>
        <taxon>Actinomycetota</taxon>
        <taxon>Actinomycetes</taxon>
        <taxon>Micrococcales</taxon>
        <taxon>Micrococcaceae</taxon>
        <taxon>Arthrobacter</taxon>
    </lineage>
</organism>
<name>A0A0M3UGA9_9MICC</name>
<reference evidence="2" key="1">
    <citation type="submission" date="2015-09" db="EMBL/GenBank/DDBJ databases">
        <title>Complete genome of Arthrobacter alpinus strain R3.8.</title>
        <authorList>
            <person name="See-Too W.S."/>
            <person name="Chan K.G."/>
        </authorList>
    </citation>
    <scope>NUCLEOTIDE SEQUENCE [LARGE SCALE GENOMIC DNA]</scope>
    <source>
        <strain evidence="2">R3.8</strain>
    </source>
</reference>
<gene>
    <name evidence="1" type="ORF">AOC05_09145</name>
</gene>
<accession>A0A0M3UGA9</accession>
<dbReference type="Proteomes" id="UP000062833">
    <property type="component" value="Chromosome"/>
</dbReference>
<evidence type="ECO:0000313" key="2">
    <source>
        <dbReference type="Proteomes" id="UP000062833"/>
    </source>
</evidence>
<sequence length="106" mass="12115">MERVVVRTTPAGQPVVVERAGREWLVAEEPVRWFERINWWEGQAARMPKGHGRVDVEVWRVQARLGRNSRSDLATLELERDPTEGSWRLRVESASGGGPMIPARSR</sequence>
<keyword evidence="2" id="KW-1185">Reference proteome</keyword>
<dbReference type="EMBL" id="CP012677">
    <property type="protein sequence ID" value="ALE92439.1"/>
    <property type="molecule type" value="Genomic_DNA"/>
</dbReference>
<dbReference type="PATRIC" id="fig|656366.3.peg.1986"/>